<evidence type="ECO:0000259" key="1">
    <source>
        <dbReference type="PROSITE" id="PS51186"/>
    </source>
</evidence>
<dbReference type="Proteomes" id="UP000683139">
    <property type="component" value="Unassembled WGS sequence"/>
</dbReference>
<proteinExistence type="predicted"/>
<reference evidence="2" key="1">
    <citation type="submission" date="2021-03" db="EMBL/GenBank/DDBJ databases">
        <title>Antimicrobial resistance genes in bacteria isolated from Japanese honey, and their potential for conferring macrolide and lincosamide resistance in the American foulbrood pathogen Paenibacillus larvae.</title>
        <authorList>
            <person name="Okamoto M."/>
            <person name="Kumagai M."/>
            <person name="Kanamori H."/>
            <person name="Takamatsu D."/>
        </authorList>
    </citation>
    <scope>NUCLEOTIDE SEQUENCE</scope>
    <source>
        <strain evidence="2">J40TS1</strain>
    </source>
</reference>
<gene>
    <name evidence="2" type="ORF">J40TS1_15550</name>
</gene>
<dbReference type="SUPFAM" id="SSF55729">
    <property type="entry name" value="Acyl-CoA N-acyltransferases (Nat)"/>
    <property type="match status" value="1"/>
</dbReference>
<dbReference type="PROSITE" id="PS51186">
    <property type="entry name" value="GNAT"/>
    <property type="match status" value="1"/>
</dbReference>
<feature type="domain" description="N-acetyltransferase" evidence="1">
    <location>
        <begin position="21"/>
        <end position="155"/>
    </location>
</feature>
<evidence type="ECO:0000313" key="3">
    <source>
        <dbReference type="Proteomes" id="UP000683139"/>
    </source>
</evidence>
<dbReference type="InterPro" id="IPR016181">
    <property type="entry name" value="Acyl_CoA_acyltransferase"/>
</dbReference>
<keyword evidence="3" id="KW-1185">Reference proteome</keyword>
<evidence type="ECO:0000313" key="2">
    <source>
        <dbReference type="EMBL" id="GIP15913.1"/>
    </source>
</evidence>
<protein>
    <submittedName>
        <fullName evidence="2">N-acetyltransferase</fullName>
    </submittedName>
</protein>
<dbReference type="Gene3D" id="3.40.630.30">
    <property type="match status" value="1"/>
</dbReference>
<sequence length="155" mass="18048">MDIHLVQKCEQDEPFLLGLYCAIRAVEVSNWAMTDEQKAAFLQMQYAMQARQYSSHFSESDYYIVWQDSQRIGRFIVDRSSEVWRIVDISLLPLYQNQGIGSMLIRELQAEAVQLGKSIRLSVLQTNSASRLYARLGFVKQDEDEVYMTMLYKEA</sequence>
<dbReference type="Pfam" id="PF13673">
    <property type="entry name" value="Acetyltransf_10"/>
    <property type="match status" value="1"/>
</dbReference>
<accession>A0A919YL67</accession>
<dbReference type="AlphaFoldDB" id="A0A919YL67"/>
<organism evidence="2 3">
    <name type="scientific">Paenibacillus montaniterrae</name>
    <dbReference type="NCBI Taxonomy" id="429341"/>
    <lineage>
        <taxon>Bacteria</taxon>
        <taxon>Bacillati</taxon>
        <taxon>Bacillota</taxon>
        <taxon>Bacilli</taxon>
        <taxon>Bacillales</taxon>
        <taxon>Paenibacillaceae</taxon>
        <taxon>Paenibacillus</taxon>
    </lineage>
</organism>
<comment type="caution">
    <text evidence="2">The sequence shown here is derived from an EMBL/GenBank/DDBJ whole genome shotgun (WGS) entry which is preliminary data.</text>
</comment>
<dbReference type="InterPro" id="IPR000182">
    <property type="entry name" value="GNAT_dom"/>
</dbReference>
<dbReference type="EMBL" id="BOSE01000002">
    <property type="protein sequence ID" value="GIP15913.1"/>
    <property type="molecule type" value="Genomic_DNA"/>
</dbReference>
<dbReference type="RefSeq" id="WP_213514173.1">
    <property type="nucleotide sequence ID" value="NZ_BOSE01000002.1"/>
</dbReference>
<name>A0A919YL67_9BACL</name>
<dbReference type="CDD" id="cd04301">
    <property type="entry name" value="NAT_SF"/>
    <property type="match status" value="1"/>
</dbReference>
<dbReference type="GO" id="GO:0016747">
    <property type="term" value="F:acyltransferase activity, transferring groups other than amino-acyl groups"/>
    <property type="evidence" value="ECO:0007669"/>
    <property type="project" value="InterPro"/>
</dbReference>